<evidence type="ECO:0000313" key="1">
    <source>
        <dbReference type="EMBL" id="KAA3672249.1"/>
    </source>
</evidence>
<dbReference type="InterPro" id="IPR019306">
    <property type="entry name" value="TMEM231"/>
</dbReference>
<reference evidence="1 2" key="1">
    <citation type="journal article" date="2019" name="Gigascience">
        <title>Whole-genome sequence of the oriental lung fluke Paragonimus westermani.</title>
        <authorList>
            <person name="Oey H."/>
            <person name="Zakrzewski M."/>
            <person name="Narain K."/>
            <person name="Devi K.R."/>
            <person name="Agatsuma T."/>
            <person name="Nawaratna S."/>
            <person name="Gobert G.N."/>
            <person name="Jones M.K."/>
            <person name="Ragan M.A."/>
            <person name="McManus D.P."/>
            <person name="Krause L."/>
        </authorList>
    </citation>
    <scope>NUCLEOTIDE SEQUENCE [LARGE SCALE GENOMIC DNA]</scope>
    <source>
        <strain evidence="1 2">IND2009</strain>
    </source>
</reference>
<feature type="non-terminal residue" evidence="1">
    <location>
        <position position="1"/>
    </location>
</feature>
<evidence type="ECO:0000313" key="2">
    <source>
        <dbReference type="Proteomes" id="UP000324629"/>
    </source>
</evidence>
<dbReference type="EMBL" id="QNGE01005147">
    <property type="protein sequence ID" value="KAA3672249.1"/>
    <property type="molecule type" value="Genomic_DNA"/>
</dbReference>
<organism evidence="1 2">
    <name type="scientific">Paragonimus westermani</name>
    <dbReference type="NCBI Taxonomy" id="34504"/>
    <lineage>
        <taxon>Eukaryota</taxon>
        <taxon>Metazoa</taxon>
        <taxon>Spiralia</taxon>
        <taxon>Lophotrochozoa</taxon>
        <taxon>Platyhelminthes</taxon>
        <taxon>Trematoda</taxon>
        <taxon>Digenea</taxon>
        <taxon>Plagiorchiida</taxon>
        <taxon>Troglotremata</taxon>
        <taxon>Troglotrematidae</taxon>
        <taxon>Paragonimus</taxon>
    </lineage>
</organism>
<dbReference type="AlphaFoldDB" id="A0A5J4NAI3"/>
<keyword evidence="2" id="KW-1185">Reference proteome</keyword>
<accession>A0A5J4NAI3</accession>
<name>A0A5J4NAI3_9TREM</name>
<protein>
    <submittedName>
        <fullName evidence="1">Uncharacterized protein</fullName>
    </submittedName>
</protein>
<proteinExistence type="predicted"/>
<sequence length="137" mass="15710">PQYSNAHVIGLISERYIGEAALSEVDISGTLSTYQTRALSAEFNRIEDYVNRLAPFNFSKIRSTSDFNLERILYSYERRNFVLQLKQTSRIPTHSSSSLASLFRISLEIDLPKQRLAYPFEQKFSAPCDRISVIPLN</sequence>
<dbReference type="Proteomes" id="UP000324629">
    <property type="component" value="Unassembled WGS sequence"/>
</dbReference>
<dbReference type="Pfam" id="PF10149">
    <property type="entry name" value="TM231"/>
    <property type="match status" value="1"/>
</dbReference>
<gene>
    <name evidence="1" type="ORF">DEA37_0003658</name>
</gene>
<comment type="caution">
    <text evidence="1">The sequence shown here is derived from an EMBL/GenBank/DDBJ whole genome shotgun (WGS) entry which is preliminary data.</text>
</comment>